<dbReference type="Gene3D" id="3.30.160.60">
    <property type="entry name" value="Classic Zinc Finger"/>
    <property type="match status" value="2"/>
</dbReference>
<comment type="subcellular location">
    <subcellularLocation>
        <location evidence="2">Nucleus</location>
    </subcellularLocation>
</comment>
<dbReference type="PANTHER" id="PTHR24394">
    <property type="entry name" value="ZINC FINGER PROTEIN"/>
    <property type="match status" value="1"/>
</dbReference>
<evidence type="ECO:0000259" key="15">
    <source>
        <dbReference type="PROSITE" id="PS50157"/>
    </source>
</evidence>
<keyword evidence="8" id="KW-0862">Zinc</keyword>
<dbReference type="Pfam" id="PF00096">
    <property type="entry name" value="zf-C2H2"/>
    <property type="match status" value="1"/>
</dbReference>
<gene>
    <name evidence="16" type="ORF">g.1955</name>
</gene>
<dbReference type="PROSITE" id="PS50157">
    <property type="entry name" value="ZINC_FINGER_C2H2_2"/>
    <property type="match status" value="2"/>
</dbReference>
<proteinExistence type="inferred from homology"/>
<dbReference type="GO" id="GO:0005634">
    <property type="term" value="C:nucleus"/>
    <property type="evidence" value="ECO:0007669"/>
    <property type="project" value="UniProtKB-SubCell"/>
</dbReference>
<feature type="domain" description="C2H2-type" evidence="15">
    <location>
        <begin position="22"/>
        <end position="49"/>
    </location>
</feature>
<dbReference type="InterPro" id="IPR013087">
    <property type="entry name" value="Znf_C2H2_type"/>
</dbReference>
<accession>A0A1B6GJM7</accession>
<evidence type="ECO:0000313" key="16">
    <source>
        <dbReference type="EMBL" id="JAS62639.1"/>
    </source>
</evidence>
<sequence length="104" mass="12295">MEVTLKRHRRKVHAKRAVPLPVFCEICGKEYKSKAILKRHRLTHFDEKPFKCEICGASFKQQGTRNTHRRVHNSEGKFRCNNCEMTFKWKHVYARHAKKCVGDG</sequence>
<evidence type="ECO:0000256" key="10">
    <source>
        <dbReference type="ARBA" id="ARBA00023015"/>
    </source>
</evidence>
<evidence type="ECO:0000256" key="6">
    <source>
        <dbReference type="ARBA" id="ARBA00022737"/>
    </source>
</evidence>
<evidence type="ECO:0000256" key="11">
    <source>
        <dbReference type="ARBA" id="ARBA00023125"/>
    </source>
</evidence>
<dbReference type="InterPro" id="IPR036236">
    <property type="entry name" value="Znf_C2H2_sf"/>
</dbReference>
<dbReference type="GO" id="GO:0008270">
    <property type="term" value="F:zinc ion binding"/>
    <property type="evidence" value="ECO:0007669"/>
    <property type="project" value="UniProtKB-KW"/>
</dbReference>
<dbReference type="SUPFAM" id="SSF57667">
    <property type="entry name" value="beta-beta-alpha zinc fingers"/>
    <property type="match status" value="2"/>
</dbReference>
<dbReference type="FunFam" id="3.30.160.60:FF:000086">
    <property type="entry name" value="transcription factor E4F1 isoform X1"/>
    <property type="match status" value="1"/>
</dbReference>
<keyword evidence="12" id="KW-0804">Transcription</keyword>
<evidence type="ECO:0000256" key="9">
    <source>
        <dbReference type="ARBA" id="ARBA00022843"/>
    </source>
</evidence>
<comment type="similarity">
    <text evidence="3">Belongs to the krueppel C2H2-type zinc-finger protein family.</text>
</comment>
<evidence type="ECO:0000256" key="7">
    <source>
        <dbReference type="ARBA" id="ARBA00022771"/>
    </source>
</evidence>
<dbReference type="Pfam" id="PF13894">
    <property type="entry name" value="zf-C2H2_4"/>
    <property type="match status" value="1"/>
</dbReference>
<feature type="domain" description="C2H2-type" evidence="15">
    <location>
        <begin position="50"/>
        <end position="77"/>
    </location>
</feature>
<evidence type="ECO:0000256" key="8">
    <source>
        <dbReference type="ARBA" id="ARBA00022833"/>
    </source>
</evidence>
<reference evidence="16" key="1">
    <citation type="submission" date="2015-11" db="EMBL/GenBank/DDBJ databases">
        <title>De novo transcriptome assembly of four potential Pierce s Disease insect vectors from Arizona vineyards.</title>
        <authorList>
            <person name="Tassone E.E."/>
        </authorList>
    </citation>
    <scope>NUCLEOTIDE SEQUENCE</scope>
</reference>
<keyword evidence="4" id="KW-1017">Isopeptide bond</keyword>
<dbReference type="AlphaFoldDB" id="A0A1B6GJM7"/>
<dbReference type="EMBL" id="GECZ01007130">
    <property type="protein sequence ID" value="JAS62639.1"/>
    <property type="molecule type" value="Transcribed_RNA"/>
</dbReference>
<dbReference type="PANTHER" id="PTHR24394:SF29">
    <property type="entry name" value="MYONEURIN"/>
    <property type="match status" value="1"/>
</dbReference>
<dbReference type="FunFam" id="3.30.160.60:FF:001792">
    <property type="entry name" value="Zinc finger and BTB domain-containing 40"/>
    <property type="match status" value="1"/>
</dbReference>
<comment type="function">
    <text evidence="1">May be involved in transcriptional regulation.</text>
</comment>
<dbReference type="SMART" id="SM00355">
    <property type="entry name" value="ZnF_C2H2"/>
    <property type="match status" value="3"/>
</dbReference>
<evidence type="ECO:0000256" key="4">
    <source>
        <dbReference type="ARBA" id="ARBA00022499"/>
    </source>
</evidence>
<keyword evidence="7 14" id="KW-0863">Zinc-finger</keyword>
<evidence type="ECO:0000256" key="13">
    <source>
        <dbReference type="ARBA" id="ARBA00023242"/>
    </source>
</evidence>
<keyword evidence="11" id="KW-0238">DNA-binding</keyword>
<dbReference type="GO" id="GO:0000981">
    <property type="term" value="F:DNA-binding transcription factor activity, RNA polymerase II-specific"/>
    <property type="evidence" value="ECO:0007669"/>
    <property type="project" value="TreeGrafter"/>
</dbReference>
<dbReference type="PROSITE" id="PS00028">
    <property type="entry name" value="ZINC_FINGER_C2H2_1"/>
    <property type="match status" value="2"/>
</dbReference>
<organism evidence="16">
    <name type="scientific">Cuerna arida</name>
    <dbReference type="NCBI Taxonomy" id="1464854"/>
    <lineage>
        <taxon>Eukaryota</taxon>
        <taxon>Metazoa</taxon>
        <taxon>Ecdysozoa</taxon>
        <taxon>Arthropoda</taxon>
        <taxon>Hexapoda</taxon>
        <taxon>Insecta</taxon>
        <taxon>Pterygota</taxon>
        <taxon>Neoptera</taxon>
        <taxon>Paraneoptera</taxon>
        <taxon>Hemiptera</taxon>
        <taxon>Auchenorrhyncha</taxon>
        <taxon>Membracoidea</taxon>
        <taxon>Cicadellidae</taxon>
        <taxon>Cicadellinae</taxon>
        <taxon>Proconiini</taxon>
        <taxon>Cuerna</taxon>
    </lineage>
</organism>
<evidence type="ECO:0000256" key="1">
    <source>
        <dbReference type="ARBA" id="ARBA00003767"/>
    </source>
</evidence>
<keyword evidence="6" id="KW-0677">Repeat</keyword>
<evidence type="ECO:0000256" key="3">
    <source>
        <dbReference type="ARBA" id="ARBA00006991"/>
    </source>
</evidence>
<keyword evidence="13" id="KW-0539">Nucleus</keyword>
<name>A0A1B6GJM7_9HEMI</name>
<dbReference type="GO" id="GO:0003677">
    <property type="term" value="F:DNA binding"/>
    <property type="evidence" value="ECO:0007669"/>
    <property type="project" value="UniProtKB-KW"/>
</dbReference>
<protein>
    <recommendedName>
        <fullName evidence="15">C2H2-type domain-containing protein</fullName>
    </recommendedName>
</protein>
<evidence type="ECO:0000256" key="5">
    <source>
        <dbReference type="ARBA" id="ARBA00022723"/>
    </source>
</evidence>
<keyword evidence="10" id="KW-0805">Transcription regulation</keyword>
<evidence type="ECO:0000256" key="14">
    <source>
        <dbReference type="PROSITE-ProRule" id="PRU00042"/>
    </source>
</evidence>
<keyword evidence="9" id="KW-0832">Ubl conjugation</keyword>
<evidence type="ECO:0000256" key="2">
    <source>
        <dbReference type="ARBA" id="ARBA00004123"/>
    </source>
</evidence>
<evidence type="ECO:0000256" key="12">
    <source>
        <dbReference type="ARBA" id="ARBA00023163"/>
    </source>
</evidence>
<keyword evidence="5" id="KW-0479">Metal-binding</keyword>